<feature type="region of interest" description="Disordered" evidence="8">
    <location>
        <begin position="1"/>
        <end position="29"/>
    </location>
</feature>
<feature type="compositionally biased region" description="Basic and acidic residues" evidence="8">
    <location>
        <begin position="336"/>
        <end position="346"/>
    </location>
</feature>
<comment type="catalytic activity">
    <reaction evidence="3">
        <text>a 5'-end (N(2),N(7)-dimethyl 5'-triphosphoguanosine)-ribonucleoside in snoRNA + S-adenosyl-L-methionine = a 5'-end (N(2),N(2),N(7)-trimethyl 5'-triphosphoguanosine)-ribonucleoside in snoRNA + S-adenosyl-L-homocysteine + H(+)</text>
        <dbReference type="Rhea" id="RHEA:78507"/>
        <dbReference type="Rhea" id="RHEA-COMP:19088"/>
        <dbReference type="Rhea" id="RHEA-COMP:19090"/>
        <dbReference type="ChEBI" id="CHEBI:15378"/>
        <dbReference type="ChEBI" id="CHEBI:57856"/>
        <dbReference type="ChEBI" id="CHEBI:59789"/>
        <dbReference type="ChEBI" id="CHEBI:167623"/>
        <dbReference type="ChEBI" id="CHEBI:172880"/>
    </reaction>
    <physiologicalReaction direction="left-to-right" evidence="3">
        <dbReference type="Rhea" id="RHEA:78508"/>
    </physiologicalReaction>
</comment>
<evidence type="ECO:0000256" key="1">
    <source>
        <dbReference type="ARBA" id="ARBA00018517"/>
    </source>
</evidence>
<dbReference type="InterPro" id="IPR029063">
    <property type="entry name" value="SAM-dependent_MTases_sf"/>
</dbReference>
<dbReference type="STRING" id="5762.D2VSI3"/>
<protein>
    <recommendedName>
        <fullName evidence="1">Trimethylguanosine synthase</fullName>
    </recommendedName>
    <alternativeName>
        <fullName evidence="7">Cap-specific guanine-N(2) methyltransferase</fullName>
    </alternativeName>
</protein>
<evidence type="ECO:0000256" key="3">
    <source>
        <dbReference type="ARBA" id="ARBA00047418"/>
    </source>
</evidence>
<evidence type="ECO:0000256" key="2">
    <source>
        <dbReference type="ARBA" id="ARBA00025783"/>
    </source>
</evidence>
<dbReference type="InParanoid" id="D2VSI3"/>
<dbReference type="Proteomes" id="UP000006671">
    <property type="component" value="Unassembled WGS sequence"/>
</dbReference>
<dbReference type="GeneID" id="8854572"/>
<accession>D2VSI3</accession>
<reference evidence="9 10" key="1">
    <citation type="journal article" date="2010" name="Cell">
        <title>The genome of Naegleria gruberi illuminates early eukaryotic versatility.</title>
        <authorList>
            <person name="Fritz-Laylin L.K."/>
            <person name="Prochnik S.E."/>
            <person name="Ginger M.L."/>
            <person name="Dacks J.B."/>
            <person name="Carpenter M.L."/>
            <person name="Field M.C."/>
            <person name="Kuo A."/>
            <person name="Paredez A."/>
            <person name="Chapman J."/>
            <person name="Pham J."/>
            <person name="Shu S."/>
            <person name="Neupane R."/>
            <person name="Cipriano M."/>
            <person name="Mancuso J."/>
            <person name="Tu H."/>
            <person name="Salamov A."/>
            <person name="Lindquist E."/>
            <person name="Shapiro H."/>
            <person name="Lucas S."/>
            <person name="Grigoriev I.V."/>
            <person name="Cande W.Z."/>
            <person name="Fulton C."/>
            <person name="Rokhsar D.S."/>
            <person name="Dawson S.C."/>
        </authorList>
    </citation>
    <scope>NUCLEOTIDE SEQUENCE [LARGE SCALE GENOMIC DNA]</scope>
    <source>
        <strain evidence="9 10">NEG-M</strain>
    </source>
</reference>
<dbReference type="RefSeq" id="XP_002672942.1">
    <property type="nucleotide sequence ID" value="XM_002672896.1"/>
</dbReference>
<feature type="region of interest" description="Disordered" evidence="8">
    <location>
        <begin position="334"/>
        <end position="360"/>
    </location>
</feature>
<dbReference type="Gene3D" id="3.40.50.150">
    <property type="entry name" value="Vaccinia Virus protein VP39"/>
    <property type="match status" value="1"/>
</dbReference>
<dbReference type="EMBL" id="GG738894">
    <property type="protein sequence ID" value="EFC40198.1"/>
    <property type="molecule type" value="Genomic_DNA"/>
</dbReference>
<comment type="catalytic activity">
    <reaction evidence="4">
        <text>a 5'-end (N(7)-methyl 5'-triphosphoguanosine)-ribonucleoside in snoRNA + S-adenosyl-L-methionine = a 5'-end (N(2),N(7)-dimethyl 5'-triphosphoguanosine)-ribonucleoside in snoRNA + S-adenosyl-L-homocysteine + H(+)</text>
        <dbReference type="Rhea" id="RHEA:78475"/>
        <dbReference type="Rhea" id="RHEA-COMP:19086"/>
        <dbReference type="Rhea" id="RHEA-COMP:19088"/>
        <dbReference type="ChEBI" id="CHEBI:15378"/>
        <dbReference type="ChEBI" id="CHEBI:57856"/>
        <dbReference type="ChEBI" id="CHEBI:59789"/>
        <dbReference type="ChEBI" id="CHEBI:156461"/>
        <dbReference type="ChEBI" id="CHEBI:172880"/>
    </reaction>
    <physiologicalReaction direction="left-to-right" evidence="4">
        <dbReference type="Rhea" id="RHEA:78476"/>
    </physiologicalReaction>
</comment>
<dbReference type="GO" id="GO:0071164">
    <property type="term" value="F:RNA cap trimethylguanosine synthase activity"/>
    <property type="evidence" value="ECO:0007669"/>
    <property type="project" value="TreeGrafter"/>
</dbReference>
<dbReference type="GO" id="GO:0005634">
    <property type="term" value="C:nucleus"/>
    <property type="evidence" value="ECO:0007669"/>
    <property type="project" value="TreeGrafter"/>
</dbReference>
<evidence type="ECO:0000313" key="9">
    <source>
        <dbReference type="EMBL" id="EFC40198.1"/>
    </source>
</evidence>
<evidence type="ECO:0000256" key="7">
    <source>
        <dbReference type="ARBA" id="ARBA00049790"/>
    </source>
</evidence>
<sequence length="601" mass="69175">MLTPSGADLTTTHLLKTTTSSSQNNNNQQGSKLLMMNNISNNNNTTTNLSPRLYQGSMNNNNSMMMMMAPPPPNNNNNMWWNHQPPPPPQQQQFNNSNLMMMFNNFGNVNNNGGELAHHGDVAINTSNQQPQQQQQENQFYHHQWMMNNPSSGMWPPHGMMMGYPPMMGMCSVDDIEKSFFNEPTEQSNTMVNTTASVEQPQQSHFLSQLFPQNSMLNNDINTTTSTPVHVNYPNQSSTVQNDNNPLTSILVNTNTRKKQEESIESPTLTTASSATLMNEIKNLQIQLKAALKVLELEKQKLSTMSSKDTHYIVANQTLEETIRHVKKSLNIVKKKQTEEEKEAKSTSKPKSNPELPRTLENHYKFRKYSENMYGFFPKHLVNKVRFDSELALSYLTPFNDAFEIASLMNEMIKQKTGFYPNHLVDGTGGLGGNIIGFLRYFWSKRLHRKTVTMIELDERRCNDARYNINLFENEEKKYDRDCVTCNVISGNFIDWWQKERGNLGDKMPETFVFFDPPWGNQDYSLHDFIDDLYMIQENLTPISVKTFSKQLLLEDGVQCVALKVPYNFSESGLPEELEVEYILMKKVKYIMLFRKTKPEY</sequence>
<comment type="similarity">
    <text evidence="2">Belongs to the methyltransferase superfamily. Trimethylguanosine synthase family.</text>
</comment>
<dbReference type="AlphaFoldDB" id="D2VSI3"/>
<evidence type="ECO:0000313" key="10">
    <source>
        <dbReference type="Proteomes" id="UP000006671"/>
    </source>
</evidence>
<dbReference type="KEGG" id="ngr:NAEGRDRAFT_71951"/>
<comment type="catalytic activity">
    <reaction evidence="6">
        <text>a 5'-end (N(7)-methyl 5'-triphosphoguanosine)-ribonucleoside in snRNA + S-adenosyl-L-methionine = a 5'-end (N(2),N(7)-dimethyl 5'-triphosphoguanosine)-ribonucleoside in snRNA + S-adenosyl-L-homocysteine + H(+)</text>
        <dbReference type="Rhea" id="RHEA:78471"/>
        <dbReference type="Rhea" id="RHEA-COMP:19085"/>
        <dbReference type="Rhea" id="RHEA-COMP:19087"/>
        <dbReference type="ChEBI" id="CHEBI:15378"/>
        <dbReference type="ChEBI" id="CHEBI:57856"/>
        <dbReference type="ChEBI" id="CHEBI:59789"/>
        <dbReference type="ChEBI" id="CHEBI:156461"/>
        <dbReference type="ChEBI" id="CHEBI:172880"/>
    </reaction>
    <physiologicalReaction direction="left-to-right" evidence="6">
        <dbReference type="Rhea" id="RHEA:78472"/>
    </physiologicalReaction>
</comment>
<proteinExistence type="inferred from homology"/>
<evidence type="ECO:0000256" key="6">
    <source>
        <dbReference type="ARBA" id="ARBA00049075"/>
    </source>
</evidence>
<dbReference type="VEuPathDB" id="AmoebaDB:NAEGRDRAFT_71951"/>
<dbReference type="PANTHER" id="PTHR14741">
    <property type="entry name" value="S-ADENOSYLMETHIONINE-DEPENDENT METHYLTRANSFERASE RELATED"/>
    <property type="match status" value="1"/>
</dbReference>
<evidence type="ECO:0000256" key="5">
    <source>
        <dbReference type="ARBA" id="ARBA00048763"/>
    </source>
</evidence>
<organism evidence="10">
    <name type="scientific">Naegleria gruberi</name>
    <name type="common">Amoeba</name>
    <dbReference type="NCBI Taxonomy" id="5762"/>
    <lineage>
        <taxon>Eukaryota</taxon>
        <taxon>Discoba</taxon>
        <taxon>Heterolobosea</taxon>
        <taxon>Tetramitia</taxon>
        <taxon>Eutetramitia</taxon>
        <taxon>Vahlkampfiidae</taxon>
        <taxon>Naegleria</taxon>
    </lineage>
</organism>
<dbReference type="InterPro" id="IPR019012">
    <property type="entry name" value="RNA_cap_Gua-N2-MeTrfase"/>
</dbReference>
<gene>
    <name evidence="9" type="ORF">NAEGRDRAFT_71951</name>
</gene>
<dbReference type="Pfam" id="PF09445">
    <property type="entry name" value="Methyltransf_15"/>
    <property type="match status" value="1"/>
</dbReference>
<evidence type="ECO:0000256" key="4">
    <source>
        <dbReference type="ARBA" id="ARBA00048740"/>
    </source>
</evidence>
<evidence type="ECO:0000256" key="8">
    <source>
        <dbReference type="SAM" id="MobiDB-lite"/>
    </source>
</evidence>
<comment type="catalytic activity">
    <reaction evidence="5">
        <text>a 5'-end (N(2),N(7)-dimethyl 5'-triphosphoguanosine)-ribonucleoside in snRNA + S-adenosyl-L-methionine = a 5'-end (N(2),N(2),N(7)-trimethyl 5'-triphosphoguanosine)-ribonucleoside in snRNA + S-adenosyl-L-homocysteine + H(+)</text>
        <dbReference type="Rhea" id="RHEA:78479"/>
        <dbReference type="Rhea" id="RHEA-COMP:19087"/>
        <dbReference type="Rhea" id="RHEA-COMP:19089"/>
        <dbReference type="ChEBI" id="CHEBI:15378"/>
        <dbReference type="ChEBI" id="CHEBI:57856"/>
        <dbReference type="ChEBI" id="CHEBI:59789"/>
        <dbReference type="ChEBI" id="CHEBI:167623"/>
        <dbReference type="ChEBI" id="CHEBI:172880"/>
    </reaction>
    <physiologicalReaction direction="left-to-right" evidence="5">
        <dbReference type="Rhea" id="RHEA:78480"/>
    </physiologicalReaction>
</comment>
<dbReference type="OrthoDB" id="194443at2759"/>
<keyword evidence="10" id="KW-1185">Reference proteome</keyword>
<dbReference type="PANTHER" id="PTHR14741:SF32">
    <property type="entry name" value="TRIMETHYLGUANOSINE SYNTHASE"/>
    <property type="match status" value="1"/>
</dbReference>
<dbReference type="SUPFAM" id="SSF53335">
    <property type="entry name" value="S-adenosyl-L-methionine-dependent methyltransferases"/>
    <property type="match status" value="1"/>
</dbReference>
<name>D2VSI3_NAEGR</name>
<feature type="compositionally biased region" description="Low complexity" evidence="8">
    <location>
        <begin position="9"/>
        <end position="29"/>
    </location>
</feature>